<accession>A0AC35FD67</accession>
<dbReference type="Proteomes" id="UP000887580">
    <property type="component" value="Unplaced"/>
</dbReference>
<dbReference type="WBParaSite" id="PS1159_v2.g16394.t1">
    <property type="protein sequence ID" value="PS1159_v2.g16394.t1"/>
    <property type="gene ID" value="PS1159_v2.g16394"/>
</dbReference>
<organism evidence="1 2">
    <name type="scientific">Panagrolaimus sp. PS1159</name>
    <dbReference type="NCBI Taxonomy" id="55785"/>
    <lineage>
        <taxon>Eukaryota</taxon>
        <taxon>Metazoa</taxon>
        <taxon>Ecdysozoa</taxon>
        <taxon>Nematoda</taxon>
        <taxon>Chromadorea</taxon>
        <taxon>Rhabditida</taxon>
        <taxon>Tylenchina</taxon>
        <taxon>Panagrolaimomorpha</taxon>
        <taxon>Panagrolaimoidea</taxon>
        <taxon>Panagrolaimidae</taxon>
        <taxon>Panagrolaimus</taxon>
    </lineage>
</organism>
<reference evidence="2" key="1">
    <citation type="submission" date="2022-11" db="UniProtKB">
        <authorList>
            <consortium name="WormBaseParasite"/>
        </authorList>
    </citation>
    <scope>IDENTIFICATION</scope>
</reference>
<evidence type="ECO:0000313" key="1">
    <source>
        <dbReference type="Proteomes" id="UP000887580"/>
    </source>
</evidence>
<protein>
    <submittedName>
        <fullName evidence="2">Fungal lipase-like domain-containing protein</fullName>
    </submittedName>
</protein>
<proteinExistence type="predicted"/>
<evidence type="ECO:0000313" key="2">
    <source>
        <dbReference type="WBParaSite" id="PS1159_v2.g16394.t1"/>
    </source>
</evidence>
<sequence length="250" mass="28490">MIQKCLNKAEAVFDSDFLVPCDITNATCYAYIAIVPKEKAIALTFRGSKGQNQMDLEMLNFIDHASRKSKYVDGRVLTYFADAFEALWENGIEKRVRELRKIKPDYELWVFGHSLGASLASVAAFAAVKTEIFKFDQVKSITLGQIRTGNIEYAMGHDKYVPNSFRVVHAKDAMVQIPLKAALTTTDFYHHRFEVWYNNDMKVGDPYVINERGDDLSGANTINVTTISREDKSHLIYFNASFEDYLDKHC</sequence>
<name>A0AC35FD67_9BILA</name>